<feature type="transmembrane region" description="Helical" evidence="1">
    <location>
        <begin position="77"/>
        <end position="98"/>
    </location>
</feature>
<dbReference type="InterPro" id="IPR010380">
    <property type="entry name" value="DUF975"/>
</dbReference>
<keyword evidence="3" id="KW-1185">Reference proteome</keyword>
<evidence type="ECO:0008006" key="4">
    <source>
        <dbReference type="Google" id="ProtNLM"/>
    </source>
</evidence>
<protein>
    <recommendedName>
        <fullName evidence="4">Integral membrane protein</fullName>
    </recommendedName>
</protein>
<dbReference type="RefSeq" id="WP_207871706.1">
    <property type="nucleotide sequence ID" value="NZ_CP147251.1"/>
</dbReference>
<organism evidence="2 3">
    <name type="scientific">Candidatus Enterococcus lowellii</name>
    <dbReference type="NCBI Taxonomy" id="2230877"/>
    <lineage>
        <taxon>Bacteria</taxon>
        <taxon>Bacillati</taxon>
        <taxon>Bacillota</taxon>
        <taxon>Bacilli</taxon>
        <taxon>Lactobacillales</taxon>
        <taxon>Enterococcaceae</taxon>
        <taxon>Enterococcus</taxon>
    </lineage>
</organism>
<accession>A0ABZ2SI55</accession>
<dbReference type="Pfam" id="PF06161">
    <property type="entry name" value="DUF975"/>
    <property type="match status" value="1"/>
</dbReference>
<dbReference type="Proteomes" id="UP000664701">
    <property type="component" value="Chromosome"/>
</dbReference>
<proteinExistence type="predicted"/>
<evidence type="ECO:0000256" key="1">
    <source>
        <dbReference type="SAM" id="Phobius"/>
    </source>
</evidence>
<evidence type="ECO:0000313" key="2">
    <source>
        <dbReference type="EMBL" id="WYJ75526.1"/>
    </source>
</evidence>
<feature type="transmembrane region" description="Helical" evidence="1">
    <location>
        <begin position="21"/>
        <end position="49"/>
    </location>
</feature>
<name>A0ABZ2SI55_9ENTE</name>
<dbReference type="PANTHER" id="PTHR40076">
    <property type="entry name" value="MEMBRANE PROTEIN-RELATED"/>
    <property type="match status" value="1"/>
</dbReference>
<keyword evidence="1" id="KW-0472">Membrane</keyword>
<sequence>MKSNAELKMEAKQMLQGRWKESILLCLVPTLLGILAIAIALILLIPLFIMLRDLPTYVDGSMGVSSDGGGSGSGGSFVSSLLGTYFTVAIGWTFLDVLRGRKVVIESFRDIFRGFRSPYALAIFVLYFLTTLFTTLWSLLFVIPGIIKAYSYSQAYMIYYDTVEATGERPGYLDTITASRRLMDGHKGQLFLLDLSFIGWHLLAIATLGIGYLWLTPYIEATKAAFYDNLPK</sequence>
<keyword evidence="1" id="KW-1133">Transmembrane helix</keyword>
<evidence type="ECO:0000313" key="3">
    <source>
        <dbReference type="Proteomes" id="UP000664701"/>
    </source>
</evidence>
<gene>
    <name evidence="2" type="ORF">DOK78_000101</name>
</gene>
<reference evidence="2 3" key="1">
    <citation type="submission" date="2024-03" db="EMBL/GenBank/DDBJ databases">
        <title>The Genome Sequence of Enterococcus sp. DIV2402.</title>
        <authorList>
            <consortium name="The Broad Institute Genomics Platform"/>
            <consortium name="The Broad Institute Microbial Omics Core"/>
            <consortium name="The Broad Institute Genomic Center for Infectious Diseases"/>
            <person name="Earl A."/>
            <person name="Manson A."/>
            <person name="Gilmore M."/>
            <person name="Schwartman J."/>
            <person name="Shea T."/>
            <person name="Abouelleil A."/>
            <person name="Cao P."/>
            <person name="Chapman S."/>
            <person name="Cusick C."/>
            <person name="Young S."/>
            <person name="Neafsey D."/>
            <person name="Nusbaum C."/>
            <person name="Birren B."/>
        </authorList>
    </citation>
    <scope>NUCLEOTIDE SEQUENCE [LARGE SCALE GENOMIC DNA]</scope>
    <source>
        <strain evidence="2 3">DIV2402</strain>
    </source>
</reference>
<dbReference type="PANTHER" id="PTHR40076:SF1">
    <property type="entry name" value="MEMBRANE PROTEIN"/>
    <property type="match status" value="1"/>
</dbReference>
<feature type="transmembrane region" description="Helical" evidence="1">
    <location>
        <begin position="190"/>
        <end position="215"/>
    </location>
</feature>
<keyword evidence="1" id="KW-0812">Transmembrane</keyword>
<dbReference type="EMBL" id="CP147251">
    <property type="protein sequence ID" value="WYJ75526.1"/>
    <property type="molecule type" value="Genomic_DNA"/>
</dbReference>
<feature type="transmembrane region" description="Helical" evidence="1">
    <location>
        <begin position="119"/>
        <end position="147"/>
    </location>
</feature>